<dbReference type="Proteomes" id="UP000886111">
    <property type="component" value="Unassembled WGS sequence"/>
</dbReference>
<sequence length="521" mass="59452">MRLKYKLLISYLFLIFLFSIALLELIFEVRHVSYSLKQHTLYDINSIIYLSKQLQDLEILNANYIVIFIPGNTSAKVVRLEKARQQYHAGWQKVKISLQKASSDFSPPKWSLGTLFEKLSRSKQNEINSVEPLVEKINQEWLKLDQSIKKSIELVRKNKLNQARYLRETAALPNIKKLRNDLIKLNQKIGQYSIIRTQNMASMVERTQSVILYIELALIFVALLSAFLIARKITRPVETLKNAINRMAIQDFSVTIPNKPNDEIGELSSAFEELSLRLKESDRFKSAILSQFTHEMKSPLGSIKQATLLLENSLKDQLNPTQKRFIEIIKGNYSTLQNLITTILQSASYDLGNIQLKYRRVNVVKVVTEVLINLSPMIKEKDLKVNINFSAKKIEAELDVEKFKEVVQNLLSNAVKFSLSGKTIDVRLSERLSLLRLIIKDQGIGIPEKEIPYIFEKMYRASNSEKISVKGTGLGLYIASQIVKAHGGQIKVKSVVDKGTAFTVILPKNRRIAEEGGWLDA</sequence>
<evidence type="ECO:0000256" key="4">
    <source>
        <dbReference type="ARBA" id="ARBA00022475"/>
    </source>
</evidence>
<evidence type="ECO:0000256" key="5">
    <source>
        <dbReference type="ARBA" id="ARBA00022553"/>
    </source>
</evidence>
<name>A0A7V5H5X5_CALAY</name>
<keyword evidence="5" id="KW-0597">Phosphoprotein</keyword>
<keyword evidence="11 14" id="KW-1133">Transmembrane helix</keyword>
<evidence type="ECO:0000259" key="15">
    <source>
        <dbReference type="PROSITE" id="PS50109"/>
    </source>
</evidence>
<dbReference type="InterPro" id="IPR003594">
    <property type="entry name" value="HATPase_dom"/>
</dbReference>
<evidence type="ECO:0000256" key="3">
    <source>
        <dbReference type="ARBA" id="ARBA00012438"/>
    </source>
</evidence>
<dbReference type="InterPro" id="IPR003661">
    <property type="entry name" value="HisK_dim/P_dom"/>
</dbReference>
<dbReference type="InterPro" id="IPR036890">
    <property type="entry name" value="HATPase_C_sf"/>
</dbReference>
<dbReference type="SMART" id="SM00388">
    <property type="entry name" value="HisKA"/>
    <property type="match status" value="1"/>
</dbReference>
<keyword evidence="9 17" id="KW-0418">Kinase</keyword>
<dbReference type="GO" id="GO:0005886">
    <property type="term" value="C:plasma membrane"/>
    <property type="evidence" value="ECO:0007669"/>
    <property type="project" value="UniProtKB-SubCell"/>
</dbReference>
<dbReference type="GO" id="GO:0000155">
    <property type="term" value="F:phosphorelay sensor kinase activity"/>
    <property type="evidence" value="ECO:0007669"/>
    <property type="project" value="InterPro"/>
</dbReference>
<dbReference type="Pfam" id="PF00672">
    <property type="entry name" value="HAMP"/>
    <property type="match status" value="1"/>
</dbReference>
<organism evidence="17">
    <name type="scientific">Caldithrix abyssi</name>
    <dbReference type="NCBI Taxonomy" id="187145"/>
    <lineage>
        <taxon>Bacteria</taxon>
        <taxon>Pseudomonadati</taxon>
        <taxon>Calditrichota</taxon>
        <taxon>Calditrichia</taxon>
        <taxon>Calditrichales</taxon>
        <taxon>Calditrichaceae</taxon>
        <taxon>Caldithrix</taxon>
    </lineage>
</organism>
<dbReference type="PROSITE" id="PS50109">
    <property type="entry name" value="HIS_KIN"/>
    <property type="match status" value="1"/>
</dbReference>
<dbReference type="CDD" id="cd00075">
    <property type="entry name" value="HATPase"/>
    <property type="match status" value="1"/>
</dbReference>
<evidence type="ECO:0000256" key="2">
    <source>
        <dbReference type="ARBA" id="ARBA00004651"/>
    </source>
</evidence>
<dbReference type="SUPFAM" id="SSF47384">
    <property type="entry name" value="Homodimeric domain of signal transducing histidine kinase"/>
    <property type="match status" value="1"/>
</dbReference>
<dbReference type="PRINTS" id="PR00344">
    <property type="entry name" value="BCTRLSENSOR"/>
</dbReference>
<keyword evidence="7 14" id="KW-0812">Transmembrane</keyword>
<evidence type="ECO:0000256" key="10">
    <source>
        <dbReference type="ARBA" id="ARBA00022840"/>
    </source>
</evidence>
<dbReference type="AlphaFoldDB" id="A0A7V5H5X5"/>
<comment type="catalytic activity">
    <reaction evidence="1">
        <text>ATP + protein L-histidine = ADP + protein N-phospho-L-histidine.</text>
        <dbReference type="EC" id="2.7.13.3"/>
    </reaction>
</comment>
<keyword evidence="13 14" id="KW-0472">Membrane</keyword>
<dbReference type="Pfam" id="PF02518">
    <property type="entry name" value="HATPase_c"/>
    <property type="match status" value="1"/>
</dbReference>
<dbReference type="PANTHER" id="PTHR45528">
    <property type="entry name" value="SENSOR HISTIDINE KINASE CPXA"/>
    <property type="match status" value="1"/>
</dbReference>
<evidence type="ECO:0000256" key="13">
    <source>
        <dbReference type="ARBA" id="ARBA00023136"/>
    </source>
</evidence>
<dbReference type="SUPFAM" id="SSF55874">
    <property type="entry name" value="ATPase domain of HSP90 chaperone/DNA topoisomerase II/histidine kinase"/>
    <property type="match status" value="1"/>
</dbReference>
<dbReference type="InterPro" id="IPR036097">
    <property type="entry name" value="HisK_dim/P_sf"/>
</dbReference>
<evidence type="ECO:0000259" key="16">
    <source>
        <dbReference type="PROSITE" id="PS50885"/>
    </source>
</evidence>
<evidence type="ECO:0000313" key="17">
    <source>
        <dbReference type="EMBL" id="HHE56090.1"/>
    </source>
</evidence>
<comment type="subcellular location">
    <subcellularLocation>
        <location evidence="2">Cell membrane</location>
        <topology evidence="2">Multi-pass membrane protein</topology>
    </subcellularLocation>
</comment>
<keyword evidence="8" id="KW-0547">Nucleotide-binding</keyword>
<dbReference type="Pfam" id="PF00512">
    <property type="entry name" value="HisKA"/>
    <property type="match status" value="1"/>
</dbReference>
<gene>
    <name evidence="17" type="ORF">ENL21_09925</name>
</gene>
<keyword evidence="6" id="KW-0808">Transferase</keyword>
<keyword evidence="10" id="KW-0067">ATP-binding</keyword>
<dbReference type="Gene3D" id="3.30.565.10">
    <property type="entry name" value="Histidine kinase-like ATPase, C-terminal domain"/>
    <property type="match status" value="1"/>
</dbReference>
<evidence type="ECO:0000256" key="7">
    <source>
        <dbReference type="ARBA" id="ARBA00022692"/>
    </source>
</evidence>
<dbReference type="InterPro" id="IPR005467">
    <property type="entry name" value="His_kinase_dom"/>
</dbReference>
<comment type="caution">
    <text evidence="17">The sequence shown here is derived from an EMBL/GenBank/DDBJ whole genome shotgun (WGS) entry which is preliminary data.</text>
</comment>
<feature type="domain" description="Histidine kinase" evidence="15">
    <location>
        <begin position="291"/>
        <end position="510"/>
    </location>
</feature>
<evidence type="ECO:0000256" key="1">
    <source>
        <dbReference type="ARBA" id="ARBA00000085"/>
    </source>
</evidence>
<dbReference type="EC" id="2.7.13.3" evidence="3"/>
<feature type="transmembrane region" description="Helical" evidence="14">
    <location>
        <begin position="210"/>
        <end position="230"/>
    </location>
</feature>
<dbReference type="Gene3D" id="1.10.287.130">
    <property type="match status" value="1"/>
</dbReference>
<evidence type="ECO:0000256" key="14">
    <source>
        <dbReference type="SAM" id="Phobius"/>
    </source>
</evidence>
<evidence type="ECO:0000256" key="9">
    <source>
        <dbReference type="ARBA" id="ARBA00022777"/>
    </source>
</evidence>
<dbReference type="EMBL" id="DRTD01000747">
    <property type="protein sequence ID" value="HHE56090.1"/>
    <property type="molecule type" value="Genomic_DNA"/>
</dbReference>
<accession>A0A7V5H5X5</accession>
<dbReference type="SMART" id="SM00304">
    <property type="entry name" value="HAMP"/>
    <property type="match status" value="1"/>
</dbReference>
<evidence type="ECO:0000256" key="8">
    <source>
        <dbReference type="ARBA" id="ARBA00022741"/>
    </source>
</evidence>
<dbReference type="InterPro" id="IPR004358">
    <property type="entry name" value="Sig_transdc_His_kin-like_C"/>
</dbReference>
<feature type="domain" description="HAMP" evidence="16">
    <location>
        <begin position="231"/>
        <end position="283"/>
    </location>
</feature>
<dbReference type="PANTHER" id="PTHR45528:SF1">
    <property type="entry name" value="SENSOR HISTIDINE KINASE CPXA"/>
    <property type="match status" value="1"/>
</dbReference>
<dbReference type="SUPFAM" id="SSF158472">
    <property type="entry name" value="HAMP domain-like"/>
    <property type="match status" value="1"/>
</dbReference>
<proteinExistence type="predicted"/>
<reference evidence="17" key="1">
    <citation type="journal article" date="2020" name="mSystems">
        <title>Genome- and Community-Level Interaction Insights into Carbon Utilization and Element Cycling Functions of Hydrothermarchaeota in Hydrothermal Sediment.</title>
        <authorList>
            <person name="Zhou Z."/>
            <person name="Liu Y."/>
            <person name="Xu W."/>
            <person name="Pan J."/>
            <person name="Luo Z.H."/>
            <person name="Li M."/>
        </authorList>
    </citation>
    <scope>NUCLEOTIDE SEQUENCE [LARGE SCALE GENOMIC DNA]</scope>
    <source>
        <strain evidence="17">HyVt-76</strain>
    </source>
</reference>
<evidence type="ECO:0000256" key="12">
    <source>
        <dbReference type="ARBA" id="ARBA00023012"/>
    </source>
</evidence>
<evidence type="ECO:0000256" key="11">
    <source>
        <dbReference type="ARBA" id="ARBA00022989"/>
    </source>
</evidence>
<dbReference type="InterPro" id="IPR050398">
    <property type="entry name" value="HssS/ArlS-like"/>
</dbReference>
<evidence type="ECO:0000256" key="6">
    <source>
        <dbReference type="ARBA" id="ARBA00022679"/>
    </source>
</evidence>
<protein>
    <recommendedName>
        <fullName evidence="3">histidine kinase</fullName>
        <ecNumber evidence="3">2.7.13.3</ecNumber>
    </recommendedName>
</protein>
<dbReference type="Gene3D" id="6.10.340.10">
    <property type="match status" value="1"/>
</dbReference>
<dbReference type="FunFam" id="3.30.565.10:FF:000006">
    <property type="entry name" value="Sensor histidine kinase WalK"/>
    <property type="match status" value="1"/>
</dbReference>
<dbReference type="CDD" id="cd06225">
    <property type="entry name" value="HAMP"/>
    <property type="match status" value="1"/>
</dbReference>
<dbReference type="GO" id="GO:0005524">
    <property type="term" value="F:ATP binding"/>
    <property type="evidence" value="ECO:0007669"/>
    <property type="project" value="UniProtKB-KW"/>
</dbReference>
<dbReference type="PROSITE" id="PS50885">
    <property type="entry name" value="HAMP"/>
    <property type="match status" value="1"/>
</dbReference>
<keyword evidence="4" id="KW-1003">Cell membrane</keyword>
<dbReference type="CDD" id="cd00082">
    <property type="entry name" value="HisKA"/>
    <property type="match status" value="1"/>
</dbReference>
<dbReference type="SMART" id="SM00387">
    <property type="entry name" value="HATPase_c"/>
    <property type="match status" value="1"/>
</dbReference>
<dbReference type="InterPro" id="IPR003660">
    <property type="entry name" value="HAMP_dom"/>
</dbReference>
<keyword evidence="12" id="KW-0902">Two-component regulatory system</keyword>